<name>A0A7I8LKD5_SPIIN</name>
<evidence type="ECO:0000313" key="5">
    <source>
        <dbReference type="Proteomes" id="UP000663760"/>
    </source>
</evidence>
<dbReference type="PANTHER" id="PTHR12217">
    <property type="entry name" value="EUKARYOTIC TRANSLATION INITIATION FACTOR 2D"/>
    <property type="match status" value="1"/>
</dbReference>
<dbReference type="OrthoDB" id="199771at2759"/>
<feature type="region of interest" description="Disordered" evidence="2">
    <location>
        <begin position="202"/>
        <end position="259"/>
    </location>
</feature>
<evidence type="ECO:0000313" key="4">
    <source>
        <dbReference type="EMBL" id="CAA7410409.1"/>
    </source>
</evidence>
<dbReference type="FunFam" id="3.30.780.10:FF:000008">
    <property type="entry name" value="eukaryotic translation initiation factor 2D"/>
    <property type="match status" value="1"/>
</dbReference>
<keyword evidence="5" id="KW-1185">Reference proteome</keyword>
<dbReference type="Gene3D" id="3.10.400.20">
    <property type="match status" value="1"/>
</dbReference>
<feature type="compositionally biased region" description="Basic and acidic residues" evidence="2">
    <location>
        <begin position="378"/>
        <end position="387"/>
    </location>
</feature>
<protein>
    <recommendedName>
        <fullName evidence="3">SUI1 domain-containing protein</fullName>
    </recommendedName>
</protein>
<evidence type="ECO:0000256" key="2">
    <source>
        <dbReference type="SAM" id="MobiDB-lite"/>
    </source>
</evidence>
<dbReference type="InterPro" id="IPR015947">
    <property type="entry name" value="PUA-like_sf"/>
</dbReference>
<dbReference type="SUPFAM" id="SSF55159">
    <property type="entry name" value="eIF1-like"/>
    <property type="match status" value="1"/>
</dbReference>
<dbReference type="InterPro" id="IPR048248">
    <property type="entry name" value="PUA_eIF2d-like"/>
</dbReference>
<proteinExistence type="predicted"/>
<dbReference type="InterPro" id="IPR039759">
    <property type="entry name" value="eIF2D_SUI1"/>
</dbReference>
<dbReference type="Pfam" id="PF17832">
    <property type="entry name" value="Pre-PUA"/>
    <property type="match status" value="1"/>
</dbReference>
<dbReference type="SUPFAM" id="SSF47592">
    <property type="entry name" value="SWIB/MDM2 domain"/>
    <property type="match status" value="1"/>
</dbReference>
<dbReference type="InterPro" id="IPR041366">
    <property type="entry name" value="Pre-PUA"/>
</dbReference>
<dbReference type="PROSITE" id="PS50890">
    <property type="entry name" value="PUA"/>
    <property type="match status" value="1"/>
</dbReference>
<dbReference type="InterPro" id="IPR039757">
    <property type="entry name" value="EIF2D"/>
</dbReference>
<dbReference type="Proteomes" id="UP000663760">
    <property type="component" value="Chromosome 17"/>
</dbReference>
<dbReference type="InterPro" id="IPR058886">
    <property type="entry name" value="SWIB_eIF2D"/>
</dbReference>
<organism evidence="4 5">
    <name type="scientific">Spirodela intermedia</name>
    <name type="common">Intermediate duckweed</name>
    <dbReference type="NCBI Taxonomy" id="51605"/>
    <lineage>
        <taxon>Eukaryota</taxon>
        <taxon>Viridiplantae</taxon>
        <taxon>Streptophyta</taxon>
        <taxon>Embryophyta</taxon>
        <taxon>Tracheophyta</taxon>
        <taxon>Spermatophyta</taxon>
        <taxon>Magnoliopsida</taxon>
        <taxon>Liliopsida</taxon>
        <taxon>Araceae</taxon>
        <taxon>Lemnoideae</taxon>
        <taxon>Spirodela</taxon>
    </lineage>
</organism>
<dbReference type="Pfam" id="PF01253">
    <property type="entry name" value="SUI1"/>
    <property type="match status" value="1"/>
</dbReference>
<dbReference type="Pfam" id="PF25304">
    <property type="entry name" value="WHD_eIF2D"/>
    <property type="match status" value="1"/>
</dbReference>
<dbReference type="PROSITE" id="PS50296">
    <property type="entry name" value="SUI1"/>
    <property type="match status" value="1"/>
</dbReference>
<dbReference type="Pfam" id="PF26292">
    <property type="entry name" value="PUA_elF2D"/>
    <property type="match status" value="1"/>
</dbReference>
<keyword evidence="1" id="KW-0963">Cytoplasm</keyword>
<dbReference type="GO" id="GO:0003743">
    <property type="term" value="F:translation initiation factor activity"/>
    <property type="evidence" value="ECO:0007669"/>
    <property type="project" value="InterPro"/>
</dbReference>
<dbReference type="EMBL" id="LR746280">
    <property type="protein sequence ID" value="CAA7410409.1"/>
    <property type="molecule type" value="Genomic_DNA"/>
</dbReference>
<dbReference type="CDD" id="cd11608">
    <property type="entry name" value="eIF2D_C"/>
    <property type="match status" value="1"/>
</dbReference>
<dbReference type="InterPro" id="IPR048247">
    <property type="entry name" value="eIF2D_N"/>
</dbReference>
<dbReference type="GO" id="GO:0001731">
    <property type="term" value="P:formation of translation preinitiation complex"/>
    <property type="evidence" value="ECO:0007669"/>
    <property type="project" value="InterPro"/>
</dbReference>
<accession>A0A7I8LKD5</accession>
<dbReference type="PANTHER" id="PTHR12217:SF4">
    <property type="entry name" value="EUKARYOTIC TRANSLATION INITIATION FACTOR 2D"/>
    <property type="match status" value="1"/>
</dbReference>
<dbReference type="FunFam" id="3.10.400.20:FF:000003">
    <property type="entry name" value="Eukaryotic translation initiation factor 2D isoform A"/>
    <property type="match status" value="1"/>
</dbReference>
<dbReference type="AlphaFoldDB" id="A0A7I8LKD5"/>
<dbReference type="Gene3D" id="3.30.780.10">
    <property type="entry name" value="SUI1-like domain"/>
    <property type="match status" value="1"/>
</dbReference>
<dbReference type="InterPro" id="IPR001950">
    <property type="entry name" value="SUI1"/>
</dbReference>
<dbReference type="CDD" id="cd21156">
    <property type="entry name" value="PUA_eIF2d-like"/>
    <property type="match status" value="1"/>
</dbReference>
<dbReference type="Pfam" id="PF26291">
    <property type="entry name" value="SWIB_eIF2D"/>
    <property type="match status" value="1"/>
</dbReference>
<feature type="domain" description="SUI1" evidence="3">
    <location>
        <begin position="521"/>
        <end position="594"/>
    </location>
</feature>
<evidence type="ECO:0000256" key="1">
    <source>
        <dbReference type="ARBA" id="ARBA00022490"/>
    </source>
</evidence>
<feature type="compositionally biased region" description="Basic and acidic residues" evidence="2">
    <location>
        <begin position="212"/>
        <end position="221"/>
    </location>
</feature>
<sequence length="609" mass="66126">MFKKSAEAKSLQRLSGADRKKLRRTMKERFPQASDTDVDIIFPAKAEVTVMKFPNRAHVYGVEGGFPMLFDIDGRGSEIFPTVYALWKVPHLLPSFELKGGEVSRYVLGGADLMFPGISIPPEGLPSFLEGQPWAVKVPGNPAPIAVGTTTMSSAQAMKAGLRGKALRITHYYRDSLWESAEGHYVPNAGFFEDIVVEDPASSSMCQPSEGAQHDAVRSEEGPEGVEASEIPPGDVDSSAQPALGDGASDDVSSNLSGLNISDGTSAEVVANDDKDQRNLSSAEVDALLDRCLLQALHTSLKDKDLPMPGSTLWSGHVLPCRPPGSTLDIKKSSYKKLSKWLQSKSSAGLISAKEDKHKKEIILLSVNRAHSEYQSFRPEKKREPEAGRPNSDSSAGQGPHGAAVQLDVVEVYKPTSHVNPIFAAVGVDTGRFYTAPEATDVVFRYVEEGRLAKPSDKSMVVLDATLCDALYKGAIKKGSSYPTEVHKREVGPAFLGRMQVHHLVTRGAESTVRKGAVRAVQIMTEWRQGNKKVTRLSGLETFLLDADALAAELQKKFACSTTVSELPGKKGQNEVLVQGGVIEDLARHLVDHYGIPKRFIEVLDKTKR</sequence>
<dbReference type="InterPro" id="IPR036877">
    <property type="entry name" value="SUI1_dom_sf"/>
</dbReference>
<dbReference type="InterPro" id="IPR057429">
    <property type="entry name" value="WH_eIF2D"/>
</dbReference>
<gene>
    <name evidence="4" type="ORF">SI8410_17021087</name>
</gene>
<feature type="region of interest" description="Disordered" evidence="2">
    <location>
        <begin position="374"/>
        <end position="401"/>
    </location>
</feature>
<reference evidence="4" key="1">
    <citation type="submission" date="2020-02" db="EMBL/GenBank/DDBJ databases">
        <authorList>
            <person name="Scholz U."/>
            <person name="Mascher M."/>
            <person name="Fiebig A."/>
        </authorList>
    </citation>
    <scope>NUCLEOTIDE SEQUENCE</scope>
</reference>
<dbReference type="CDD" id="cd11610">
    <property type="entry name" value="eIF2D_N"/>
    <property type="match status" value="1"/>
</dbReference>
<dbReference type="SUPFAM" id="SSF88697">
    <property type="entry name" value="PUA domain-like"/>
    <property type="match status" value="1"/>
</dbReference>
<dbReference type="InterPro" id="IPR036885">
    <property type="entry name" value="SWIB_MDM2_dom_sf"/>
</dbReference>
<evidence type="ECO:0000259" key="3">
    <source>
        <dbReference type="PROSITE" id="PS50296"/>
    </source>
</evidence>